<keyword evidence="6" id="KW-1185">Reference proteome</keyword>
<dbReference type="PROSITE" id="PS50072">
    <property type="entry name" value="CSA_PPIASE_2"/>
    <property type="match status" value="1"/>
</dbReference>
<dbReference type="InterPro" id="IPR044666">
    <property type="entry name" value="Cyclophilin_A-like"/>
</dbReference>
<dbReference type="SUPFAM" id="SSF50891">
    <property type="entry name" value="Cyclophilin-like"/>
    <property type="match status" value="1"/>
</dbReference>
<dbReference type="PROSITE" id="PS51257">
    <property type="entry name" value="PROKAR_LIPOPROTEIN"/>
    <property type="match status" value="1"/>
</dbReference>
<reference evidence="5 6" key="1">
    <citation type="submission" date="2016-09" db="EMBL/GenBank/DDBJ databases">
        <authorList>
            <person name="Capua I."/>
            <person name="De Benedictis P."/>
            <person name="Joannis T."/>
            <person name="Lombin L.H."/>
            <person name="Cattoli G."/>
        </authorList>
    </citation>
    <scope>NUCLEOTIDE SEQUENCE [LARGE SCALE GENOMIC DNA]</scope>
    <source>
        <strain evidence="5 6">A7P-90m</strain>
    </source>
</reference>
<evidence type="ECO:0000313" key="6">
    <source>
        <dbReference type="Proteomes" id="UP000199452"/>
    </source>
</evidence>
<dbReference type="EMBL" id="FMYP01000005">
    <property type="protein sequence ID" value="SDB86712.1"/>
    <property type="molecule type" value="Genomic_DNA"/>
</dbReference>
<dbReference type="InterPro" id="IPR002130">
    <property type="entry name" value="Cyclophilin-type_PPIase_dom"/>
</dbReference>
<dbReference type="GO" id="GO:0003755">
    <property type="term" value="F:peptidyl-prolyl cis-trans isomerase activity"/>
    <property type="evidence" value="ECO:0007669"/>
    <property type="project" value="UniProtKB-KW"/>
</dbReference>
<evidence type="ECO:0000313" key="5">
    <source>
        <dbReference type="EMBL" id="SDB86712.1"/>
    </source>
</evidence>
<organism evidence="5 6">
    <name type="scientific">Williamwhitmania taraxaci</name>
    <dbReference type="NCBI Taxonomy" id="1640674"/>
    <lineage>
        <taxon>Bacteria</taxon>
        <taxon>Pseudomonadati</taxon>
        <taxon>Bacteroidota</taxon>
        <taxon>Bacteroidia</taxon>
        <taxon>Bacteroidales</taxon>
        <taxon>Williamwhitmaniaceae</taxon>
        <taxon>Williamwhitmania</taxon>
    </lineage>
</organism>
<keyword evidence="3 5" id="KW-0413">Isomerase</keyword>
<name>A0A1G6GXH4_9BACT</name>
<dbReference type="CDD" id="cd00317">
    <property type="entry name" value="cyclophilin"/>
    <property type="match status" value="1"/>
</dbReference>
<dbReference type="PANTHER" id="PTHR45625">
    <property type="entry name" value="PEPTIDYL-PROLYL CIS-TRANS ISOMERASE-RELATED"/>
    <property type="match status" value="1"/>
</dbReference>
<feature type="domain" description="PPIase cyclophilin-type" evidence="4">
    <location>
        <begin position="37"/>
        <end position="268"/>
    </location>
</feature>
<dbReference type="PANTHER" id="PTHR45625:SF4">
    <property type="entry name" value="PEPTIDYLPROLYL ISOMERASE DOMAIN AND WD REPEAT-CONTAINING PROTEIN 1"/>
    <property type="match status" value="1"/>
</dbReference>
<dbReference type="Gene3D" id="2.40.100.10">
    <property type="entry name" value="Cyclophilin-like"/>
    <property type="match status" value="1"/>
</dbReference>
<sequence length="269" mass="30170">MPKIFSKGIILLSLLTAFSAGCSKKEGNKVLIKTSEGDILIELFSDTPKHKANFLKLANDGYYEDILFHRVIQGFMIQAGDPDSRKAEEGKMLGEGDPGYTIDAEFRPNHIHQKGALAAARTSDEENPEKKSSGSQFYIVQGKKFTEEELDKVEIKANTTRKTNLYSAILQEKLNLLGDKYNQNNFQKVMQQVKDSVDNVLMPQEKCIIPKNNRKIYKEVGGVPHLDGNYTVFGQVLEGFDVIDKIAAKETDSNDRPKKDVKIITIKVL</sequence>
<dbReference type="RefSeq" id="WP_092435152.1">
    <property type="nucleotide sequence ID" value="NZ_FMYP01000005.1"/>
</dbReference>
<evidence type="ECO:0000256" key="3">
    <source>
        <dbReference type="ARBA" id="ARBA00023235"/>
    </source>
</evidence>
<proteinExistence type="predicted"/>
<dbReference type="STRING" id="1640674.SAMN05216323_100514"/>
<keyword evidence="2" id="KW-0697">Rotamase</keyword>
<dbReference type="AlphaFoldDB" id="A0A1G6GXH4"/>
<gene>
    <name evidence="5" type="ORF">SAMN05216323_100514</name>
</gene>
<evidence type="ECO:0000256" key="1">
    <source>
        <dbReference type="ARBA" id="ARBA00013194"/>
    </source>
</evidence>
<accession>A0A1G6GXH4</accession>
<evidence type="ECO:0000259" key="4">
    <source>
        <dbReference type="PROSITE" id="PS50072"/>
    </source>
</evidence>
<dbReference type="InterPro" id="IPR029000">
    <property type="entry name" value="Cyclophilin-like_dom_sf"/>
</dbReference>
<protein>
    <recommendedName>
        <fullName evidence="1">peptidylprolyl isomerase</fullName>
        <ecNumber evidence="1">5.2.1.8</ecNumber>
    </recommendedName>
</protein>
<evidence type="ECO:0000256" key="2">
    <source>
        <dbReference type="ARBA" id="ARBA00023110"/>
    </source>
</evidence>
<dbReference type="EC" id="5.2.1.8" evidence="1"/>
<dbReference type="Pfam" id="PF00160">
    <property type="entry name" value="Pro_isomerase"/>
    <property type="match status" value="1"/>
</dbReference>
<dbReference type="Proteomes" id="UP000199452">
    <property type="component" value="Unassembled WGS sequence"/>
</dbReference>
<dbReference type="OrthoDB" id="9807797at2"/>